<reference evidence="1 2" key="1">
    <citation type="journal article" date="2013" name="BMC Genomics">
        <title>Genomics-driven discovery of the pneumocandin biosynthetic gene cluster in the fungus Glarea lozoyensis.</title>
        <authorList>
            <person name="Chen L."/>
            <person name="Yue Q."/>
            <person name="Zhang X."/>
            <person name="Xiang M."/>
            <person name="Wang C."/>
            <person name="Li S."/>
            <person name="Che Y."/>
            <person name="Ortiz-Lopez F.J."/>
            <person name="Bills G.F."/>
            <person name="Liu X."/>
            <person name="An Z."/>
        </authorList>
    </citation>
    <scope>NUCLEOTIDE SEQUENCE [LARGE SCALE GENOMIC DNA]</scope>
    <source>
        <strain evidence="2">ATCC 20868 / MF5171</strain>
    </source>
</reference>
<dbReference type="AlphaFoldDB" id="S3D3D5"/>
<dbReference type="Proteomes" id="UP000016922">
    <property type="component" value="Unassembled WGS sequence"/>
</dbReference>
<dbReference type="GeneID" id="19461556"/>
<dbReference type="KEGG" id="glz:GLAREA_02499"/>
<evidence type="ECO:0000313" key="1">
    <source>
        <dbReference type="EMBL" id="EPE26586.1"/>
    </source>
</evidence>
<dbReference type="EMBL" id="KE145370">
    <property type="protein sequence ID" value="EPE26586.1"/>
    <property type="molecule type" value="Genomic_DNA"/>
</dbReference>
<accession>S3D3D5</accession>
<protein>
    <submittedName>
        <fullName evidence="1">Uncharacterized protein</fullName>
    </submittedName>
</protein>
<dbReference type="RefSeq" id="XP_008085776.1">
    <property type="nucleotide sequence ID" value="XM_008087585.1"/>
</dbReference>
<organism evidence="1 2">
    <name type="scientific">Glarea lozoyensis (strain ATCC 20868 / MF5171)</name>
    <dbReference type="NCBI Taxonomy" id="1116229"/>
    <lineage>
        <taxon>Eukaryota</taxon>
        <taxon>Fungi</taxon>
        <taxon>Dikarya</taxon>
        <taxon>Ascomycota</taxon>
        <taxon>Pezizomycotina</taxon>
        <taxon>Leotiomycetes</taxon>
        <taxon>Helotiales</taxon>
        <taxon>Helotiaceae</taxon>
        <taxon>Glarea</taxon>
    </lineage>
</organism>
<gene>
    <name evidence="1" type="ORF">GLAREA_02499</name>
</gene>
<sequence length="151" mass="17252">MKTPRSITIHNSLPTTSLNANRAPKFFSKLFHNLPGRKPYHQLDNSADDVVYEKALYQPIVKVQATYAPKEKFLGDNLFGLVREEVGRENGFKDAGGYGGERVRVTGLRRPVRKVEEEEEEEVVWTFEERPRGLRRPGLRRDGSEGMPLLV</sequence>
<name>S3D3D5_GLAL2</name>
<keyword evidence="2" id="KW-1185">Reference proteome</keyword>
<proteinExistence type="predicted"/>
<dbReference type="OrthoDB" id="10314553at2759"/>
<dbReference type="HOGENOM" id="CLU_1768254_0_0_1"/>
<evidence type="ECO:0000313" key="2">
    <source>
        <dbReference type="Proteomes" id="UP000016922"/>
    </source>
</evidence>